<sequence length="164" mass="18594">MRYLLLIFLILSVSVFPFFLGVEGLTLPQIDFPEYPAPQIELFARMDLGLLYFMLPFGTYNEDGSVFIVNNIDAEYIKRFLGVGLQLTPNFSKNFYMRLSTDMPIIEAISIRQFNVLDLKVGLGLKFAIFKFEAGAVGRMKKLTDGSLGMKFGEIFYFAGGFSF</sequence>
<organism evidence="1 2">
    <name type="scientific">Thermosipho melanesiensis</name>
    <dbReference type="NCBI Taxonomy" id="46541"/>
    <lineage>
        <taxon>Bacteria</taxon>
        <taxon>Thermotogati</taxon>
        <taxon>Thermotogota</taxon>
        <taxon>Thermotogae</taxon>
        <taxon>Thermotogales</taxon>
        <taxon>Fervidobacteriaceae</taxon>
        <taxon>Thermosipho</taxon>
    </lineage>
</organism>
<reference evidence="1 2" key="1">
    <citation type="submission" date="2014-02" db="EMBL/GenBank/DDBJ databases">
        <title>Diversity of Thermotogales isolates from hydrothermal vents.</title>
        <authorList>
            <person name="Haverkamp T.H.A."/>
            <person name="Lossouarn J."/>
            <person name="Geslin C."/>
            <person name="Nesbo C.L."/>
        </authorList>
    </citation>
    <scope>NUCLEOTIDE SEQUENCE [LARGE SCALE GENOMIC DNA]</scope>
    <source>
        <strain evidence="1 2">431</strain>
    </source>
</reference>
<dbReference type="RefSeq" id="WP_012056664.1">
    <property type="nucleotide sequence ID" value="NZ_CP007389.1"/>
</dbReference>
<dbReference type="EMBL" id="CP007389">
    <property type="protein sequence ID" value="APT74822.1"/>
    <property type="molecule type" value="Genomic_DNA"/>
</dbReference>
<protein>
    <recommendedName>
        <fullName evidence="3">Outer membrane protein beta-barrel domain-containing protein</fullName>
    </recommendedName>
</protein>
<evidence type="ECO:0000313" key="1">
    <source>
        <dbReference type="EMBL" id="APT74822.1"/>
    </source>
</evidence>
<evidence type="ECO:0008006" key="3">
    <source>
        <dbReference type="Google" id="ProtNLM"/>
    </source>
</evidence>
<accession>A0ABM6GGU4</accession>
<proteinExistence type="predicted"/>
<gene>
    <name evidence="1" type="ORF">BW47_02370</name>
</gene>
<evidence type="ECO:0000313" key="2">
    <source>
        <dbReference type="Proteomes" id="UP000185490"/>
    </source>
</evidence>
<name>A0ABM6GGU4_9BACT</name>
<dbReference type="Proteomes" id="UP000185490">
    <property type="component" value="Chromosome"/>
</dbReference>
<keyword evidence="2" id="KW-1185">Reference proteome</keyword>